<dbReference type="OrthoDB" id="5632at2759"/>
<gene>
    <name evidence="11" type="ORF">HMPREF1544_07611</name>
</gene>
<dbReference type="PROSITE" id="PS50056">
    <property type="entry name" value="TYR_PHOSPHATASE_2"/>
    <property type="match status" value="1"/>
</dbReference>
<proteinExistence type="inferred from homology"/>
<evidence type="ECO:0000313" key="11">
    <source>
        <dbReference type="EMBL" id="EPB85618.1"/>
    </source>
</evidence>
<dbReference type="InterPro" id="IPR050561">
    <property type="entry name" value="PTP"/>
</dbReference>
<dbReference type="STRING" id="1220926.S2JSE1"/>
<dbReference type="OMA" id="CVIDEWL"/>
<evidence type="ECO:0000313" key="12">
    <source>
        <dbReference type="Proteomes" id="UP000014254"/>
    </source>
</evidence>
<name>S2JSE1_MUCC1</name>
<evidence type="ECO:0000256" key="5">
    <source>
        <dbReference type="ARBA" id="ARBA00022912"/>
    </source>
</evidence>
<reference evidence="12" key="1">
    <citation type="submission" date="2013-05" db="EMBL/GenBank/DDBJ databases">
        <title>The Genome sequence of Mucor circinelloides f. circinelloides 1006PhL.</title>
        <authorList>
            <consortium name="The Broad Institute Genomics Platform"/>
            <person name="Cuomo C."/>
            <person name="Earl A."/>
            <person name="Findley K."/>
            <person name="Lee S.C."/>
            <person name="Walker B."/>
            <person name="Young S."/>
            <person name="Zeng Q."/>
            <person name="Gargeya S."/>
            <person name="Fitzgerald M."/>
            <person name="Haas B."/>
            <person name="Abouelleil A."/>
            <person name="Allen A.W."/>
            <person name="Alvarado L."/>
            <person name="Arachchi H.M."/>
            <person name="Berlin A.M."/>
            <person name="Chapman S.B."/>
            <person name="Gainer-Dewar J."/>
            <person name="Goldberg J."/>
            <person name="Griggs A."/>
            <person name="Gujja S."/>
            <person name="Hansen M."/>
            <person name="Howarth C."/>
            <person name="Imamovic A."/>
            <person name="Ireland A."/>
            <person name="Larimer J."/>
            <person name="McCowan C."/>
            <person name="Murphy C."/>
            <person name="Pearson M."/>
            <person name="Poon T.W."/>
            <person name="Priest M."/>
            <person name="Roberts A."/>
            <person name="Saif S."/>
            <person name="Shea T."/>
            <person name="Sisk P."/>
            <person name="Sykes S."/>
            <person name="Wortman J."/>
            <person name="Nusbaum C."/>
            <person name="Birren B."/>
        </authorList>
    </citation>
    <scope>NUCLEOTIDE SEQUENCE [LARGE SCALE GENOMIC DNA]</scope>
    <source>
        <strain evidence="12">1006PhL</strain>
    </source>
</reference>
<comment type="similarity">
    <text evidence="1">Belongs to the protein-tyrosine phosphatase family.</text>
</comment>
<evidence type="ECO:0000256" key="7">
    <source>
        <dbReference type="ARBA" id="ARBA00023288"/>
    </source>
</evidence>
<dbReference type="InterPro" id="IPR000387">
    <property type="entry name" value="Tyr_Pase_dom"/>
</dbReference>
<dbReference type="EMBL" id="KE124008">
    <property type="protein sequence ID" value="EPB85618.1"/>
    <property type="molecule type" value="Genomic_DNA"/>
</dbReference>
<dbReference type="Pfam" id="PF00102">
    <property type="entry name" value="Y_phosphatase"/>
    <property type="match status" value="1"/>
</dbReference>
<protein>
    <recommendedName>
        <fullName evidence="2">protein-tyrosine-phosphatase</fullName>
        <ecNumber evidence="2">3.1.3.48</ecNumber>
    </recommendedName>
</protein>
<dbReference type="Gene3D" id="3.90.190.10">
    <property type="entry name" value="Protein tyrosine phosphatase superfamily"/>
    <property type="match status" value="1"/>
</dbReference>
<dbReference type="Proteomes" id="UP000014254">
    <property type="component" value="Unassembled WGS sequence"/>
</dbReference>
<evidence type="ECO:0000256" key="8">
    <source>
        <dbReference type="ARBA" id="ARBA00023289"/>
    </source>
</evidence>
<comment type="catalytic activity">
    <reaction evidence="9">
        <text>O-phospho-L-tyrosyl-[protein] + H2O = L-tyrosyl-[protein] + phosphate</text>
        <dbReference type="Rhea" id="RHEA:10684"/>
        <dbReference type="Rhea" id="RHEA-COMP:10136"/>
        <dbReference type="Rhea" id="RHEA-COMP:20101"/>
        <dbReference type="ChEBI" id="CHEBI:15377"/>
        <dbReference type="ChEBI" id="CHEBI:43474"/>
        <dbReference type="ChEBI" id="CHEBI:46858"/>
        <dbReference type="ChEBI" id="CHEBI:61978"/>
        <dbReference type="EC" id="3.1.3.48"/>
    </reaction>
</comment>
<dbReference type="SUPFAM" id="SSF52799">
    <property type="entry name" value="(Phosphotyrosine protein) phosphatases II"/>
    <property type="match status" value="1"/>
</dbReference>
<organism evidence="11 12">
    <name type="scientific">Mucor circinelloides f. circinelloides (strain 1006PhL)</name>
    <name type="common">Mucormycosis agent</name>
    <name type="synonym">Calyptromyces circinelloides</name>
    <dbReference type="NCBI Taxonomy" id="1220926"/>
    <lineage>
        <taxon>Eukaryota</taxon>
        <taxon>Fungi</taxon>
        <taxon>Fungi incertae sedis</taxon>
        <taxon>Mucoromycota</taxon>
        <taxon>Mucoromycotina</taxon>
        <taxon>Mucoromycetes</taxon>
        <taxon>Mucorales</taxon>
        <taxon>Mucorineae</taxon>
        <taxon>Mucoraceae</taxon>
        <taxon>Mucor</taxon>
    </lineage>
</organism>
<dbReference type="eggNOG" id="KOG2836">
    <property type="taxonomic scope" value="Eukaryota"/>
</dbReference>
<sequence>MLKPPAYAKVQKPLLHPPTYIAYKDIRFLITDTPCINNMSRYIKEFERWNVTDVVRCCEATYSQAVLNQHGIQVHDWTFSDGDPPPKCVIDEWLDLIEVRFKHQPMNNDLYDALKQQPCIAAHCVAGLGRAPVLVAIALIEEGMEPLDSIAFIRKHRKGSINNRQLKYLENYKRRKRSSVSCCIS</sequence>
<dbReference type="InterPro" id="IPR000242">
    <property type="entry name" value="PTP_cat"/>
</dbReference>
<keyword evidence="4" id="KW-0378">Hydrolase</keyword>
<evidence type="ECO:0000256" key="6">
    <source>
        <dbReference type="ARBA" id="ARBA00023157"/>
    </source>
</evidence>
<dbReference type="VEuPathDB" id="FungiDB:HMPREF1544_07611"/>
<accession>S2JSE1</accession>
<feature type="domain" description="Tyrosine specific protein phosphatases" evidence="10">
    <location>
        <begin position="91"/>
        <end position="168"/>
    </location>
</feature>
<dbReference type="InterPro" id="IPR029021">
    <property type="entry name" value="Prot-tyrosine_phosphatase-like"/>
</dbReference>
<keyword evidence="5" id="KW-0904">Protein phosphatase</keyword>
<dbReference type="EC" id="3.1.3.48" evidence="2"/>
<evidence type="ECO:0000256" key="9">
    <source>
        <dbReference type="ARBA" id="ARBA00051722"/>
    </source>
</evidence>
<dbReference type="GO" id="GO:0004725">
    <property type="term" value="F:protein tyrosine phosphatase activity"/>
    <property type="evidence" value="ECO:0007669"/>
    <property type="project" value="UniProtKB-EC"/>
</dbReference>
<dbReference type="InParanoid" id="S2JSE1"/>
<keyword evidence="12" id="KW-1185">Reference proteome</keyword>
<evidence type="ECO:0000256" key="4">
    <source>
        <dbReference type="ARBA" id="ARBA00022801"/>
    </source>
</evidence>
<dbReference type="PANTHER" id="PTHR23339">
    <property type="entry name" value="TYROSINE SPECIFIC PROTEIN PHOSPHATASE AND DUAL SPECIFICITY PROTEIN PHOSPHATASE"/>
    <property type="match status" value="1"/>
</dbReference>
<keyword evidence="8" id="KW-0636">Prenylation</keyword>
<evidence type="ECO:0000259" key="10">
    <source>
        <dbReference type="PROSITE" id="PS50056"/>
    </source>
</evidence>
<evidence type="ECO:0000256" key="2">
    <source>
        <dbReference type="ARBA" id="ARBA00013064"/>
    </source>
</evidence>
<dbReference type="GO" id="GO:0005737">
    <property type="term" value="C:cytoplasm"/>
    <property type="evidence" value="ECO:0007669"/>
    <property type="project" value="UniProtKB-ARBA"/>
</dbReference>
<dbReference type="AlphaFoldDB" id="S2JSE1"/>
<keyword evidence="3" id="KW-0488">Methylation</keyword>
<keyword evidence="6" id="KW-1015">Disulfide bond</keyword>
<keyword evidence="7" id="KW-0449">Lipoprotein</keyword>
<evidence type="ECO:0000256" key="1">
    <source>
        <dbReference type="ARBA" id="ARBA00009580"/>
    </source>
</evidence>
<dbReference type="CDD" id="cd14500">
    <property type="entry name" value="PTP-IVa"/>
    <property type="match status" value="1"/>
</dbReference>
<evidence type="ECO:0000256" key="3">
    <source>
        <dbReference type="ARBA" id="ARBA00022481"/>
    </source>
</evidence>
<dbReference type="FunFam" id="3.90.190.10:FF:000086">
    <property type="entry name" value="Protein tyrosine phosphatase-like protein"/>
    <property type="match status" value="1"/>
</dbReference>